<dbReference type="PROSITE" id="PS51257">
    <property type="entry name" value="PROKAR_LIPOPROTEIN"/>
    <property type="match status" value="1"/>
</dbReference>
<keyword evidence="2" id="KW-0732">Signal</keyword>
<feature type="signal peptide" evidence="2">
    <location>
        <begin position="1"/>
        <end position="22"/>
    </location>
</feature>
<dbReference type="EMBL" id="CACVAY010000017">
    <property type="protein sequence ID" value="CAA6803894.1"/>
    <property type="molecule type" value="Genomic_DNA"/>
</dbReference>
<reference evidence="3" key="1">
    <citation type="submission" date="2020-01" db="EMBL/GenBank/DDBJ databases">
        <authorList>
            <person name="Meier V. D."/>
            <person name="Meier V D."/>
        </authorList>
    </citation>
    <scope>NUCLEOTIDE SEQUENCE</scope>
    <source>
        <strain evidence="3">HLG_WM_MAG_07</strain>
    </source>
</reference>
<organism evidence="3">
    <name type="scientific">uncultured Thiotrichaceae bacterium</name>
    <dbReference type="NCBI Taxonomy" id="298394"/>
    <lineage>
        <taxon>Bacteria</taxon>
        <taxon>Pseudomonadati</taxon>
        <taxon>Pseudomonadota</taxon>
        <taxon>Gammaproteobacteria</taxon>
        <taxon>Thiotrichales</taxon>
        <taxon>Thiotrichaceae</taxon>
        <taxon>environmental samples</taxon>
    </lineage>
</organism>
<dbReference type="AlphaFoldDB" id="A0A6S6SFW2"/>
<gene>
    <name evidence="3" type="ORF">HELGO_WM30742</name>
</gene>
<accession>A0A6S6SFW2</accession>
<feature type="chain" id="PRO_5027985768" evidence="2">
    <location>
        <begin position="23"/>
        <end position="278"/>
    </location>
</feature>
<name>A0A6S6SFW2_9GAMM</name>
<protein>
    <submittedName>
        <fullName evidence="3">Uncharacterized protein</fullName>
    </submittedName>
</protein>
<feature type="region of interest" description="Disordered" evidence="1">
    <location>
        <begin position="189"/>
        <end position="212"/>
    </location>
</feature>
<sequence>MGPIKRIIAFVSTLVVSLSACASDQPRWSNPNNTSSYPAPYSEQNNPVSIDIIDDRGQTFGKHQHRNNYKNHRAYVEARKGANYKIRVRNRSNKRIAVVIAVDGRNIISGKKSYLKNNERMYVLGPHQSATYKGWRTGQNKVNRFFFTDAGNSYSASWGDHSAMGVIAAAVYREIPRYESQTDYYKKSSKARRGTMAAEDAGTGFGHEEHSASRKVEFEAEKHHSGQYFFKYEWRNTLCQRGVLNCHNNHYNSGGNRFWPNNISDNSAYAPYPPSYRK</sequence>
<proteinExistence type="predicted"/>
<evidence type="ECO:0000256" key="1">
    <source>
        <dbReference type="SAM" id="MobiDB-lite"/>
    </source>
</evidence>
<evidence type="ECO:0000256" key="2">
    <source>
        <dbReference type="SAM" id="SignalP"/>
    </source>
</evidence>
<evidence type="ECO:0000313" key="3">
    <source>
        <dbReference type="EMBL" id="CAA6803894.1"/>
    </source>
</evidence>